<evidence type="ECO:0000313" key="6">
    <source>
        <dbReference type="Proteomes" id="UP000237682"/>
    </source>
</evidence>
<protein>
    <recommendedName>
        <fullName evidence="7">ABC transporter substrate-binding protein</fullName>
    </recommendedName>
</protein>
<evidence type="ECO:0000256" key="1">
    <source>
        <dbReference type="ARBA" id="ARBA00004418"/>
    </source>
</evidence>
<keyword evidence="3" id="KW-0574">Periplasm</keyword>
<sequence>MKILKIGLLLGALLSPLMPGLAKAEPVTLNFWTAWDPSQADGKAAIAKIAEFERSHPNIKIKTQVIAFQALHDKLVTSIASNDAPDLSWGLIEWLGEFDRMKALADLTPYASKWNDREAIYPNALEGLTIDGKLVALPNYLGLRGLLYHTDMLKQAGIAAPPKTWDELVDASLKIKQTTGKPGFGIAGRGVRSPQELIMYLAQNDVQIAKRQSDGKFRNDWADDPEAMKRATQVFALYRSFRDKGVIAPQASGWGWEEEDTNFALGRYAMVINGPWMRNRADQNPEQMKDVRVAPPPASLKSATFFEINPLFIYKGKHPDETWEFASFMLSKDYQTAVFPDRSPRTDVQGDAIWGTPFTSLTPTGVSFPQIALGSITRDMEEAIGRVLLKNEEPAAVAAWLGKQINKSLRQTGQMSAQN</sequence>
<dbReference type="RefSeq" id="WP_105864770.1">
    <property type="nucleotide sequence ID" value="NZ_PUEJ01000011.1"/>
</dbReference>
<dbReference type="SUPFAM" id="SSF53850">
    <property type="entry name" value="Periplasmic binding protein-like II"/>
    <property type="match status" value="1"/>
</dbReference>
<reference evidence="5 6" key="1">
    <citation type="submission" date="2018-02" db="EMBL/GenBank/DDBJ databases">
        <title>Whole genome sequencing of endophytic bacterium.</title>
        <authorList>
            <person name="Eedara R."/>
            <person name="Podile A.R."/>
        </authorList>
    </citation>
    <scope>NUCLEOTIDE SEQUENCE [LARGE SCALE GENOMIC DNA]</scope>
    <source>
        <strain evidence="5 6">RP1T</strain>
    </source>
</reference>
<evidence type="ECO:0000256" key="3">
    <source>
        <dbReference type="ARBA" id="ARBA00022764"/>
    </source>
</evidence>
<organism evidence="5 6">
    <name type="scientific">Labrys okinawensis</name>
    <dbReference type="NCBI Taxonomy" id="346911"/>
    <lineage>
        <taxon>Bacteria</taxon>
        <taxon>Pseudomonadati</taxon>
        <taxon>Pseudomonadota</taxon>
        <taxon>Alphaproteobacteria</taxon>
        <taxon>Hyphomicrobiales</taxon>
        <taxon>Xanthobacteraceae</taxon>
        <taxon>Labrys</taxon>
    </lineage>
</organism>
<comment type="subcellular location">
    <subcellularLocation>
        <location evidence="1">Periplasm</location>
    </subcellularLocation>
</comment>
<comment type="similarity">
    <text evidence="2">Belongs to the bacterial solute-binding protein 1 family.</text>
</comment>
<dbReference type="CDD" id="cd13585">
    <property type="entry name" value="PBP2_TMBP_like"/>
    <property type="match status" value="1"/>
</dbReference>
<dbReference type="EMBL" id="PUEJ01000011">
    <property type="protein sequence ID" value="PRH84780.1"/>
    <property type="molecule type" value="Genomic_DNA"/>
</dbReference>
<dbReference type="GO" id="GO:0042597">
    <property type="term" value="C:periplasmic space"/>
    <property type="evidence" value="ECO:0007669"/>
    <property type="project" value="UniProtKB-SubCell"/>
</dbReference>
<name>A0A2S9Q634_9HYPH</name>
<feature type="chain" id="PRO_5015467570" description="ABC transporter substrate-binding protein" evidence="4">
    <location>
        <begin position="25"/>
        <end position="419"/>
    </location>
</feature>
<dbReference type="Pfam" id="PF01547">
    <property type="entry name" value="SBP_bac_1"/>
    <property type="match status" value="1"/>
</dbReference>
<gene>
    <name evidence="5" type="ORF">C5L14_24890</name>
</gene>
<dbReference type="PANTHER" id="PTHR43649:SF12">
    <property type="entry name" value="DIACETYLCHITOBIOSE BINDING PROTEIN DASA"/>
    <property type="match status" value="1"/>
</dbReference>
<accession>A0A2S9Q634</accession>
<keyword evidence="6" id="KW-1185">Reference proteome</keyword>
<comment type="caution">
    <text evidence="5">The sequence shown here is derived from an EMBL/GenBank/DDBJ whole genome shotgun (WGS) entry which is preliminary data.</text>
</comment>
<evidence type="ECO:0008006" key="7">
    <source>
        <dbReference type="Google" id="ProtNLM"/>
    </source>
</evidence>
<dbReference type="Gene3D" id="3.40.190.10">
    <property type="entry name" value="Periplasmic binding protein-like II"/>
    <property type="match status" value="2"/>
</dbReference>
<dbReference type="InterPro" id="IPR006059">
    <property type="entry name" value="SBP"/>
</dbReference>
<dbReference type="AlphaFoldDB" id="A0A2S9Q634"/>
<proteinExistence type="inferred from homology"/>
<keyword evidence="4" id="KW-0732">Signal</keyword>
<dbReference type="OrthoDB" id="9805950at2"/>
<dbReference type="InterPro" id="IPR050490">
    <property type="entry name" value="Bact_solute-bd_prot1"/>
</dbReference>
<evidence type="ECO:0000256" key="4">
    <source>
        <dbReference type="SAM" id="SignalP"/>
    </source>
</evidence>
<dbReference type="PANTHER" id="PTHR43649">
    <property type="entry name" value="ARABINOSE-BINDING PROTEIN-RELATED"/>
    <property type="match status" value="1"/>
</dbReference>
<evidence type="ECO:0000256" key="2">
    <source>
        <dbReference type="ARBA" id="ARBA00008520"/>
    </source>
</evidence>
<dbReference type="Proteomes" id="UP000237682">
    <property type="component" value="Unassembled WGS sequence"/>
</dbReference>
<evidence type="ECO:0000313" key="5">
    <source>
        <dbReference type="EMBL" id="PRH84780.1"/>
    </source>
</evidence>
<feature type="signal peptide" evidence="4">
    <location>
        <begin position="1"/>
        <end position="24"/>
    </location>
</feature>